<dbReference type="EMBL" id="JAQIZT010000010">
    <property type="protein sequence ID" value="KAJ6983548.1"/>
    <property type="molecule type" value="Genomic_DNA"/>
</dbReference>
<dbReference type="GO" id="GO:0016788">
    <property type="term" value="F:hydrolase activity, acting on ester bonds"/>
    <property type="evidence" value="ECO:0007669"/>
    <property type="project" value="InterPro"/>
</dbReference>
<reference evidence="6" key="1">
    <citation type="journal article" date="2023" name="Mol. Ecol. Resour.">
        <title>Chromosome-level genome assembly of a triploid poplar Populus alba 'Berolinensis'.</title>
        <authorList>
            <person name="Chen S."/>
            <person name="Yu Y."/>
            <person name="Wang X."/>
            <person name="Wang S."/>
            <person name="Zhang T."/>
            <person name="Zhou Y."/>
            <person name="He R."/>
            <person name="Meng N."/>
            <person name="Wang Y."/>
            <person name="Liu W."/>
            <person name="Liu Z."/>
            <person name="Liu J."/>
            <person name="Guo Q."/>
            <person name="Huang H."/>
            <person name="Sederoff R.R."/>
            <person name="Wang G."/>
            <person name="Qu G."/>
            <person name="Chen S."/>
        </authorList>
    </citation>
    <scope>NUCLEOTIDE SEQUENCE</scope>
    <source>
        <strain evidence="6">SC-2020</strain>
    </source>
</reference>
<accession>A0AAD6MDL0</accession>
<dbReference type="InterPro" id="IPR001087">
    <property type="entry name" value="GDSL"/>
</dbReference>
<evidence type="ECO:0000313" key="6">
    <source>
        <dbReference type="EMBL" id="KAJ6983548.1"/>
    </source>
</evidence>
<comment type="caution">
    <text evidence="6">The sequence shown here is derived from an EMBL/GenBank/DDBJ whole genome shotgun (WGS) entry which is preliminary data.</text>
</comment>
<evidence type="ECO:0008006" key="8">
    <source>
        <dbReference type="Google" id="ProtNLM"/>
    </source>
</evidence>
<dbReference type="PANTHER" id="PTHR46020:SF4">
    <property type="entry name" value="OS04G0650200 PROTEIN"/>
    <property type="match status" value="1"/>
</dbReference>
<evidence type="ECO:0000256" key="4">
    <source>
        <dbReference type="ARBA" id="ARBA00023098"/>
    </source>
</evidence>
<keyword evidence="2" id="KW-0378">Hydrolase</keyword>
<dbReference type="InterPro" id="IPR036514">
    <property type="entry name" value="SGNH_hydro_sf"/>
</dbReference>
<dbReference type="Gene3D" id="3.40.50.1110">
    <property type="entry name" value="SGNH hydrolase"/>
    <property type="match status" value="2"/>
</dbReference>
<evidence type="ECO:0000313" key="7">
    <source>
        <dbReference type="Proteomes" id="UP001164929"/>
    </source>
</evidence>
<dbReference type="AlphaFoldDB" id="A0AAD6MDL0"/>
<gene>
    <name evidence="6" type="ORF">NC653_026384</name>
</gene>
<protein>
    <recommendedName>
        <fullName evidence="8">GDSL esterase/lipase</fullName>
    </recommendedName>
</protein>
<dbReference type="SUPFAM" id="SSF52266">
    <property type="entry name" value="SGNH hydrolase"/>
    <property type="match status" value="2"/>
</dbReference>
<dbReference type="Pfam" id="PF00657">
    <property type="entry name" value="Lipase_GDSL"/>
    <property type="match status" value="2"/>
</dbReference>
<keyword evidence="4" id="KW-0443">Lipid metabolism</keyword>
<keyword evidence="7" id="KW-1185">Reference proteome</keyword>
<keyword evidence="3" id="KW-0442">Lipid degradation</keyword>
<keyword evidence="5" id="KW-0812">Transmembrane</keyword>
<evidence type="ECO:0000256" key="5">
    <source>
        <dbReference type="SAM" id="Phobius"/>
    </source>
</evidence>
<evidence type="ECO:0000256" key="1">
    <source>
        <dbReference type="ARBA" id="ARBA00008668"/>
    </source>
</evidence>
<keyword evidence="5" id="KW-0472">Membrane</keyword>
<dbReference type="Proteomes" id="UP001164929">
    <property type="component" value="Chromosome 10"/>
</dbReference>
<sequence>MEKQVHFIHFLVALFCFSYIMFSAYNPLALVVAEGLVSGHHENGSVKLFVFGDSYADTGNWDKFAASWKEPYGFTFPGKPAGRFSDGRVLTDYIASFLGITSPVPYTWRKTVEKSGLQFGMNFAFGGTGVFDTLINAPNMAAQIDFFQQLLEEKVYTKQDLNSSIVLVSLAGNDYTTYIQRNGNFQDLPAFTTSLINQLSANLKRIHGFGVRKIAVTALQPLGCLPILTAFSSYQNCSESWNTASKFHNQKLEQAIQRMNNESGKHMYETLDLYTAFMSKLNTARLAGNLKLRSFLMPCCVGVTSNHSCGNVDKNGAKTYVVCEKPELSVFWDMVHPAQNGWHQGKGIFLVGLLLLSIADISTAQNCPKGSPKLFVFGDSYVDTGNWPKNVRGPWKEPFGKTFPGKPTGRASDGRVLTDHIASFLGIESPTPYQQRDASKGIQQGLNFAYGGSGVFPTWAKDSLTVQIDQFEQLLKENVCSQCDLDSSVALVSTGINDYSFYSAAKKGSNDGLPAFTEGLVNQLAADLQRINRLGVKKVVVATLPVIGCLPLHIIPPNSYQNCDEESNKNAMIHNQLLQKAVGKLNIDDGNKNTFVILDLYNAMVSAIDQFRQDAANTEHKNPLQPCCSKSVEFICSAEGLCSNPKSSFFFDLAHPSDNGWNAIYSFLQGSLNNDLKA</sequence>
<evidence type="ECO:0000256" key="2">
    <source>
        <dbReference type="ARBA" id="ARBA00022801"/>
    </source>
</evidence>
<name>A0AAD6MDL0_9ROSI</name>
<keyword evidence="5" id="KW-1133">Transmembrane helix</keyword>
<proteinExistence type="inferred from homology"/>
<organism evidence="6 7">
    <name type="scientific">Populus alba x Populus x berolinensis</name>
    <dbReference type="NCBI Taxonomy" id="444605"/>
    <lineage>
        <taxon>Eukaryota</taxon>
        <taxon>Viridiplantae</taxon>
        <taxon>Streptophyta</taxon>
        <taxon>Embryophyta</taxon>
        <taxon>Tracheophyta</taxon>
        <taxon>Spermatophyta</taxon>
        <taxon>Magnoliopsida</taxon>
        <taxon>eudicotyledons</taxon>
        <taxon>Gunneridae</taxon>
        <taxon>Pentapetalae</taxon>
        <taxon>rosids</taxon>
        <taxon>fabids</taxon>
        <taxon>Malpighiales</taxon>
        <taxon>Salicaceae</taxon>
        <taxon>Saliceae</taxon>
        <taxon>Populus</taxon>
    </lineage>
</organism>
<feature type="transmembrane region" description="Helical" evidence="5">
    <location>
        <begin position="7"/>
        <end position="25"/>
    </location>
</feature>
<dbReference type="PANTHER" id="PTHR46020">
    <property type="entry name" value="OSJNBB0059K02.9 PROTEIN"/>
    <property type="match status" value="1"/>
</dbReference>
<evidence type="ECO:0000256" key="3">
    <source>
        <dbReference type="ARBA" id="ARBA00022963"/>
    </source>
</evidence>
<dbReference type="GO" id="GO:0016042">
    <property type="term" value="P:lipid catabolic process"/>
    <property type="evidence" value="ECO:0007669"/>
    <property type="project" value="UniProtKB-KW"/>
</dbReference>
<comment type="similarity">
    <text evidence="1">Belongs to the 'GDSL' lipolytic enzyme family.</text>
</comment>